<dbReference type="SUPFAM" id="SSF51735">
    <property type="entry name" value="NAD(P)-binding Rossmann-fold domains"/>
    <property type="match status" value="1"/>
</dbReference>
<dbReference type="PANTHER" id="PTHR43189:SF1">
    <property type="entry name" value="ZINC-TYPE ALCOHOL DEHYDROGENASE-LIKE PROTEIN C1198.01"/>
    <property type="match status" value="1"/>
</dbReference>
<dbReference type="RefSeq" id="WP_067860210.1">
    <property type="nucleotide sequence ID" value="NZ_CP011502.1"/>
</dbReference>
<evidence type="ECO:0000259" key="3">
    <source>
        <dbReference type="Pfam" id="PF08240"/>
    </source>
</evidence>
<accession>A0A0U4CD62</accession>
<dbReference type="Gene3D" id="3.90.180.10">
    <property type="entry name" value="Medium-chain alcohol dehydrogenases, catalytic domain"/>
    <property type="match status" value="2"/>
</dbReference>
<name>A0A0U4CD62_9ACTN</name>
<evidence type="ECO:0000313" key="5">
    <source>
        <dbReference type="Proteomes" id="UP000067689"/>
    </source>
</evidence>
<dbReference type="Pfam" id="PF00107">
    <property type="entry name" value="ADH_zinc_N"/>
    <property type="match status" value="1"/>
</dbReference>
<evidence type="ECO:0000259" key="2">
    <source>
        <dbReference type="Pfam" id="PF00107"/>
    </source>
</evidence>
<feature type="domain" description="Alcohol dehydrogenase-like C-terminal" evidence="2">
    <location>
        <begin position="174"/>
        <end position="215"/>
    </location>
</feature>
<sequence length="382" mass="41003">MRAVVCHEQDLQVTELPDPVPGPGQVLLRVLRTGICGSDLHARVHSDATADMAAEVGYDHFMRSGSPVVLGHEFVGEVVSYGPRTRGRWKPGTRVVSMPLLETDDGLHMTGLSPHAPGGYAELMVVSEAVTFEVPDGVDVEHAATTEPLAVAWHAVRKGRVGRKDVAVVVGCGPIGLAVVLMLKAHGVRTVVASDYSPGRRALAERCGADVVVDPAVESPWDRFADDSRYLTTAPDLMQLGMSTMKRLRAVPFLPWPRVFQAAEKLGALPTGPVVFECVGVPGIIEQVVTAAPLQSRIVVVGVCMEPDTFRPSMAINKEVELRFAFCYDPAEFHTTLQMIAAGTVDPSPLLTGTVGLDEVADAFAWLADPEQHAKILVDPSR</sequence>
<dbReference type="PATRIC" id="fig|2041.4.peg.3042"/>
<dbReference type="OrthoDB" id="9797931at2"/>
<proteinExistence type="predicted"/>
<evidence type="ECO:0000256" key="1">
    <source>
        <dbReference type="ARBA" id="ARBA00023002"/>
    </source>
</evidence>
<gene>
    <name evidence="4" type="ORF">AERYTH_14585</name>
</gene>
<dbReference type="PANTHER" id="PTHR43189">
    <property type="entry name" value="ZINC-TYPE ALCOHOL DEHYDROGENASE-LIKE PROTEIN C1198.01-RELATED"/>
    <property type="match status" value="1"/>
</dbReference>
<dbReference type="InterPro" id="IPR013154">
    <property type="entry name" value="ADH-like_N"/>
</dbReference>
<organism evidence="4 5">
    <name type="scientific">Aeromicrobium erythreum</name>
    <dbReference type="NCBI Taxonomy" id="2041"/>
    <lineage>
        <taxon>Bacteria</taxon>
        <taxon>Bacillati</taxon>
        <taxon>Actinomycetota</taxon>
        <taxon>Actinomycetes</taxon>
        <taxon>Propionibacteriales</taxon>
        <taxon>Nocardioidaceae</taxon>
        <taxon>Aeromicrobium</taxon>
    </lineage>
</organism>
<dbReference type="Pfam" id="PF08240">
    <property type="entry name" value="ADH_N"/>
    <property type="match status" value="1"/>
</dbReference>
<dbReference type="GO" id="GO:0016491">
    <property type="term" value="F:oxidoreductase activity"/>
    <property type="evidence" value="ECO:0007669"/>
    <property type="project" value="UniProtKB-KW"/>
</dbReference>
<dbReference type="Gene3D" id="3.40.50.720">
    <property type="entry name" value="NAD(P)-binding Rossmann-like Domain"/>
    <property type="match status" value="2"/>
</dbReference>
<dbReference type="EMBL" id="CP011502">
    <property type="protein sequence ID" value="ALX05835.1"/>
    <property type="molecule type" value="Genomic_DNA"/>
</dbReference>
<keyword evidence="1" id="KW-0560">Oxidoreductase</keyword>
<dbReference type="InterPro" id="IPR036291">
    <property type="entry name" value="NAD(P)-bd_dom_sf"/>
</dbReference>
<dbReference type="SUPFAM" id="SSF50129">
    <property type="entry name" value="GroES-like"/>
    <property type="match status" value="1"/>
</dbReference>
<dbReference type="CDD" id="cd08262">
    <property type="entry name" value="Zn_ADH8"/>
    <property type="match status" value="1"/>
</dbReference>
<protein>
    <submittedName>
        <fullName evidence="4">Alcohol dehydrogenase</fullName>
    </submittedName>
</protein>
<evidence type="ECO:0000313" key="4">
    <source>
        <dbReference type="EMBL" id="ALX05835.1"/>
    </source>
</evidence>
<feature type="domain" description="Alcohol dehydrogenase-like N-terminal" evidence="3">
    <location>
        <begin position="22"/>
        <end position="136"/>
    </location>
</feature>
<dbReference type="AlphaFoldDB" id="A0A0U4CD62"/>
<dbReference type="InterPro" id="IPR011032">
    <property type="entry name" value="GroES-like_sf"/>
</dbReference>
<reference evidence="4 5" key="1">
    <citation type="journal article" date="1991" name="Int. J. Syst. Bacteriol.">
        <title>Description of the erythromycin-producing bacterium Arthrobacter sp. strain NRRL B-3381 as Aeromicrobium erythreum gen. nov., sp. nov.</title>
        <authorList>
            <person name="Miller E.S."/>
            <person name="Woese C.R."/>
            <person name="Brenner S."/>
        </authorList>
    </citation>
    <scope>NUCLEOTIDE SEQUENCE [LARGE SCALE GENOMIC DNA]</scope>
    <source>
        <strain evidence="4 5">AR18</strain>
    </source>
</reference>
<dbReference type="InterPro" id="IPR013149">
    <property type="entry name" value="ADH-like_C"/>
</dbReference>
<keyword evidence="5" id="KW-1185">Reference proteome</keyword>
<dbReference type="STRING" id="2041.AERYTH_14585"/>
<dbReference type="Proteomes" id="UP000067689">
    <property type="component" value="Chromosome"/>
</dbReference>
<dbReference type="KEGG" id="aer:AERYTH_14585"/>